<dbReference type="AlphaFoldDB" id="A0A1I2C5N7"/>
<dbReference type="CDD" id="cd16393">
    <property type="entry name" value="SPO0J_N"/>
    <property type="match status" value="1"/>
</dbReference>
<keyword evidence="3" id="KW-0963">Cytoplasm</keyword>
<dbReference type="EMBL" id="FONT01000002">
    <property type="protein sequence ID" value="SFE63422.1"/>
    <property type="molecule type" value="Genomic_DNA"/>
</dbReference>
<dbReference type="NCBIfam" id="TIGR00180">
    <property type="entry name" value="parB_part"/>
    <property type="match status" value="1"/>
</dbReference>
<evidence type="ECO:0000256" key="3">
    <source>
        <dbReference type="ARBA" id="ARBA00022490"/>
    </source>
</evidence>
<dbReference type="GO" id="GO:0045881">
    <property type="term" value="P:positive regulation of sporulation resulting in formation of a cellular spore"/>
    <property type="evidence" value="ECO:0007669"/>
    <property type="project" value="TreeGrafter"/>
</dbReference>
<accession>A0A1I2C5N7</accession>
<dbReference type="SUPFAM" id="SSF109709">
    <property type="entry name" value="KorB DNA-binding domain-like"/>
    <property type="match status" value="1"/>
</dbReference>
<dbReference type="RefSeq" id="WP_091659646.1">
    <property type="nucleotide sequence ID" value="NZ_FONT01000002.1"/>
</dbReference>
<evidence type="ECO:0000256" key="5">
    <source>
        <dbReference type="ARBA" id="ARBA00023125"/>
    </source>
</evidence>
<dbReference type="GO" id="GO:0007059">
    <property type="term" value="P:chromosome segregation"/>
    <property type="evidence" value="ECO:0007669"/>
    <property type="project" value="UniProtKB-KW"/>
</dbReference>
<evidence type="ECO:0000256" key="6">
    <source>
        <dbReference type="SAM" id="MobiDB-lite"/>
    </source>
</evidence>
<dbReference type="Gene3D" id="1.10.10.2830">
    <property type="match status" value="1"/>
</dbReference>
<dbReference type="Gene3D" id="3.90.1530.30">
    <property type="match status" value="1"/>
</dbReference>
<dbReference type="GO" id="GO:0009295">
    <property type="term" value="C:nucleoid"/>
    <property type="evidence" value="ECO:0007669"/>
    <property type="project" value="UniProtKB-SubCell"/>
</dbReference>
<dbReference type="Pfam" id="PF23552">
    <property type="entry name" value="ParB_C"/>
    <property type="match status" value="1"/>
</dbReference>
<keyword evidence="9" id="KW-1185">Reference proteome</keyword>
<dbReference type="FunFam" id="1.10.10.2830:FF:000001">
    <property type="entry name" value="Chromosome partitioning protein ParB"/>
    <property type="match status" value="1"/>
</dbReference>
<dbReference type="InterPro" id="IPR050336">
    <property type="entry name" value="Chromosome_partition/occlusion"/>
</dbReference>
<dbReference type="GO" id="GO:0005694">
    <property type="term" value="C:chromosome"/>
    <property type="evidence" value="ECO:0007669"/>
    <property type="project" value="TreeGrafter"/>
</dbReference>
<comment type="subcellular location">
    <subcellularLocation>
        <location evidence="1">Cytoplasm</location>
        <location evidence="1">Nucleoid</location>
    </subcellularLocation>
</comment>
<gene>
    <name evidence="8" type="ORF">SAMN05192532_102714</name>
</gene>
<keyword evidence="4" id="KW-0159">Chromosome partition</keyword>
<dbReference type="FunFam" id="3.90.1530.30:FF:000001">
    <property type="entry name" value="Chromosome partitioning protein ParB"/>
    <property type="match status" value="1"/>
</dbReference>
<evidence type="ECO:0000313" key="8">
    <source>
        <dbReference type="EMBL" id="SFE63422.1"/>
    </source>
</evidence>
<comment type="similarity">
    <text evidence="2">Belongs to the ParB family.</text>
</comment>
<dbReference type="InterPro" id="IPR036086">
    <property type="entry name" value="ParB/Sulfiredoxin_sf"/>
</dbReference>
<name>A0A1I2C5N7_9BACI</name>
<feature type="region of interest" description="Disordered" evidence="6">
    <location>
        <begin position="218"/>
        <end position="239"/>
    </location>
</feature>
<keyword evidence="5 8" id="KW-0238">DNA-binding</keyword>
<sequence>MARGLGRGLNALFPDEPKNQDATVEEIKLKELRPNPYQPRKTFQDEKITELKESIKENGILQPLIVRKSIKGYEIVAGERRFRAAKEAGLKTVPAIVKDLTDEKMMEVALIENLQRENLNPLEEARAYEKLMTYLGVTQEELSKRLGKSRPHIANHLRLLQLPDEVQEKIAANEISMGHGRTIMGLKDKENALFVTEKILKEALNVRQTEELVQRLNNNVPRETKSKNKGEPSPFLRTKEEDLRTYFGTSVSIKKGKRKGKIEIEFMTDEDLERILELLEKKNQNDLT</sequence>
<dbReference type="PANTHER" id="PTHR33375:SF1">
    <property type="entry name" value="CHROMOSOME-PARTITIONING PROTEIN PARB-RELATED"/>
    <property type="match status" value="1"/>
</dbReference>
<dbReference type="SUPFAM" id="SSF110849">
    <property type="entry name" value="ParB/Sulfiredoxin"/>
    <property type="match status" value="1"/>
</dbReference>
<evidence type="ECO:0000259" key="7">
    <source>
        <dbReference type="SMART" id="SM00470"/>
    </source>
</evidence>
<organism evidence="8 9">
    <name type="scientific">Alteribacillus iranensis</name>
    <dbReference type="NCBI Taxonomy" id="930128"/>
    <lineage>
        <taxon>Bacteria</taxon>
        <taxon>Bacillati</taxon>
        <taxon>Bacillota</taxon>
        <taxon>Bacilli</taxon>
        <taxon>Bacillales</taxon>
        <taxon>Bacillaceae</taxon>
        <taxon>Alteribacillus</taxon>
    </lineage>
</organism>
<dbReference type="InterPro" id="IPR004437">
    <property type="entry name" value="ParB/RepB/Spo0J"/>
</dbReference>
<dbReference type="SMART" id="SM00470">
    <property type="entry name" value="ParB"/>
    <property type="match status" value="1"/>
</dbReference>
<dbReference type="InterPro" id="IPR057240">
    <property type="entry name" value="ParB_dimer_C"/>
</dbReference>
<evidence type="ECO:0000313" key="9">
    <source>
        <dbReference type="Proteomes" id="UP000199516"/>
    </source>
</evidence>
<dbReference type="Pfam" id="PF02195">
    <property type="entry name" value="ParB_N"/>
    <property type="match status" value="1"/>
</dbReference>
<dbReference type="Proteomes" id="UP000199516">
    <property type="component" value="Unassembled WGS sequence"/>
</dbReference>
<reference evidence="8 9" key="1">
    <citation type="submission" date="2016-10" db="EMBL/GenBank/DDBJ databases">
        <authorList>
            <person name="de Groot N.N."/>
        </authorList>
    </citation>
    <scope>NUCLEOTIDE SEQUENCE [LARGE SCALE GENOMIC DNA]</scope>
    <source>
        <strain evidence="8 9">DSM 23995</strain>
    </source>
</reference>
<dbReference type="STRING" id="930128.SAMN05192532_102714"/>
<evidence type="ECO:0000256" key="1">
    <source>
        <dbReference type="ARBA" id="ARBA00004453"/>
    </source>
</evidence>
<proteinExistence type="inferred from homology"/>
<dbReference type="InterPro" id="IPR003115">
    <property type="entry name" value="ParB_N"/>
</dbReference>
<dbReference type="OrthoDB" id="9802051at2"/>
<feature type="domain" description="ParB-like N-terminal" evidence="7">
    <location>
        <begin position="25"/>
        <end position="114"/>
    </location>
</feature>
<dbReference type="GO" id="GO:0003677">
    <property type="term" value="F:DNA binding"/>
    <property type="evidence" value="ECO:0007669"/>
    <property type="project" value="UniProtKB-KW"/>
</dbReference>
<evidence type="ECO:0000256" key="4">
    <source>
        <dbReference type="ARBA" id="ARBA00022829"/>
    </source>
</evidence>
<dbReference type="InterPro" id="IPR041468">
    <property type="entry name" value="HTH_ParB/Spo0J"/>
</dbReference>
<protein>
    <submittedName>
        <fullName evidence="8">Chromosome segregation DNA-binding protein</fullName>
    </submittedName>
</protein>
<dbReference type="Pfam" id="PF17762">
    <property type="entry name" value="HTH_ParB"/>
    <property type="match status" value="1"/>
</dbReference>
<evidence type="ECO:0000256" key="2">
    <source>
        <dbReference type="ARBA" id="ARBA00006295"/>
    </source>
</evidence>
<dbReference type="PANTHER" id="PTHR33375">
    <property type="entry name" value="CHROMOSOME-PARTITIONING PROTEIN PARB-RELATED"/>
    <property type="match status" value="1"/>
</dbReference>